<proteinExistence type="predicted"/>
<dbReference type="SMART" id="SM00020">
    <property type="entry name" value="Tryp_SPc"/>
    <property type="match status" value="1"/>
</dbReference>
<organism evidence="4 5">
    <name type="scientific">Biomphalaria glabrata</name>
    <name type="common">Bloodfluke planorb</name>
    <name type="synonym">Freshwater snail</name>
    <dbReference type="NCBI Taxonomy" id="6526"/>
    <lineage>
        <taxon>Eukaryota</taxon>
        <taxon>Metazoa</taxon>
        <taxon>Spiralia</taxon>
        <taxon>Lophotrochozoa</taxon>
        <taxon>Mollusca</taxon>
        <taxon>Gastropoda</taxon>
        <taxon>Heterobranchia</taxon>
        <taxon>Euthyneura</taxon>
        <taxon>Panpulmonata</taxon>
        <taxon>Hygrophila</taxon>
        <taxon>Lymnaeoidea</taxon>
        <taxon>Planorbidae</taxon>
        <taxon>Biomphalaria</taxon>
    </lineage>
</organism>
<dbReference type="InterPro" id="IPR043504">
    <property type="entry name" value="Peptidase_S1_PA_chymotrypsin"/>
</dbReference>
<dbReference type="Pfam" id="PF00089">
    <property type="entry name" value="Trypsin"/>
    <property type="match status" value="1"/>
</dbReference>
<dbReference type="AlphaFoldDB" id="A0A9W3AGF6"/>
<protein>
    <submittedName>
        <fullName evidence="5">Chymotrypsin-like elastase family member 2B</fullName>
    </submittedName>
</protein>
<reference evidence="5" key="1">
    <citation type="submission" date="2025-08" db="UniProtKB">
        <authorList>
            <consortium name="RefSeq"/>
        </authorList>
    </citation>
    <scope>IDENTIFICATION</scope>
</reference>
<dbReference type="GeneID" id="106067241"/>
<dbReference type="OMA" id="MEMEPRC"/>
<dbReference type="PROSITE" id="PS50240">
    <property type="entry name" value="TRYPSIN_DOM"/>
    <property type="match status" value="1"/>
</dbReference>
<feature type="signal peptide" evidence="2">
    <location>
        <begin position="1"/>
        <end position="21"/>
    </location>
</feature>
<dbReference type="PANTHER" id="PTHR24250">
    <property type="entry name" value="CHYMOTRYPSIN-RELATED"/>
    <property type="match status" value="1"/>
</dbReference>
<feature type="chain" id="PRO_5040773606" evidence="2">
    <location>
        <begin position="22"/>
        <end position="293"/>
    </location>
</feature>
<evidence type="ECO:0000259" key="3">
    <source>
        <dbReference type="PROSITE" id="PS50240"/>
    </source>
</evidence>
<evidence type="ECO:0000313" key="5">
    <source>
        <dbReference type="RefSeq" id="XP_055886273.1"/>
    </source>
</evidence>
<dbReference type="RefSeq" id="XP_055886273.1">
    <property type="nucleotide sequence ID" value="XM_056030298.1"/>
</dbReference>
<name>A0A9W3AGF6_BIOGL</name>
<dbReference type="SUPFAM" id="SSF50494">
    <property type="entry name" value="Trypsin-like serine proteases"/>
    <property type="match status" value="1"/>
</dbReference>
<dbReference type="InterPro" id="IPR001254">
    <property type="entry name" value="Trypsin_dom"/>
</dbReference>
<gene>
    <name evidence="5" type="primary">LOC106067241</name>
</gene>
<keyword evidence="1" id="KW-1015">Disulfide bond</keyword>
<dbReference type="GO" id="GO:0004252">
    <property type="term" value="F:serine-type endopeptidase activity"/>
    <property type="evidence" value="ECO:0007669"/>
    <property type="project" value="InterPro"/>
</dbReference>
<dbReference type="Proteomes" id="UP001165740">
    <property type="component" value="Chromosome 5"/>
</dbReference>
<keyword evidence="4" id="KW-1185">Reference proteome</keyword>
<evidence type="ECO:0000256" key="1">
    <source>
        <dbReference type="ARBA" id="ARBA00023157"/>
    </source>
</evidence>
<feature type="domain" description="Peptidase S1" evidence="3">
    <location>
        <begin position="34"/>
        <end position="293"/>
    </location>
</feature>
<keyword evidence="2" id="KW-0732">Signal</keyword>
<evidence type="ECO:0000313" key="4">
    <source>
        <dbReference type="Proteomes" id="UP001165740"/>
    </source>
</evidence>
<sequence length="293" mass="33253">MLWLTLINFLILLHDILLNNGQAIDSIGTLRKRIANGEEAQLFEFPFQVAIRKNYDGSWYLECGGVLVAPDKVLTTYSCVTRTKPNNVRVSVGVLNMFGPPNQYEQTIYVSKIYRHESIKDDQFEVLGSHNIAVLTLITPAKLNQNVQIARLAENVSKYLETYETMEMEPRCKMSGWGYTDRRNLVPNTLQKASTRIVDNKLCQQWWPMVKVALEEGMYLCTMDMNVYESSQKPTLRGPCFGDGGTPLLCAPNNDKLELVGLGISGTIDCSESYLPVLYLNLSMYRDWLSDKL</sequence>
<dbReference type="CDD" id="cd00190">
    <property type="entry name" value="Tryp_SPc"/>
    <property type="match status" value="1"/>
</dbReference>
<dbReference type="Gene3D" id="2.40.10.10">
    <property type="entry name" value="Trypsin-like serine proteases"/>
    <property type="match status" value="1"/>
</dbReference>
<evidence type="ECO:0000256" key="2">
    <source>
        <dbReference type="SAM" id="SignalP"/>
    </source>
</evidence>
<accession>A0A9W3AGF6</accession>
<dbReference type="InterPro" id="IPR009003">
    <property type="entry name" value="Peptidase_S1_PA"/>
</dbReference>
<dbReference type="OrthoDB" id="10061449at2759"/>
<dbReference type="GO" id="GO:0006508">
    <property type="term" value="P:proteolysis"/>
    <property type="evidence" value="ECO:0007669"/>
    <property type="project" value="InterPro"/>
</dbReference>